<proteinExistence type="predicted"/>
<gene>
    <name evidence="2" type="ORF">CANARDRAFT_10281</name>
</gene>
<dbReference type="EMBL" id="KV453875">
    <property type="protein sequence ID" value="ODV82754.1"/>
    <property type="molecule type" value="Genomic_DNA"/>
</dbReference>
<dbReference type="GO" id="GO:0031204">
    <property type="term" value="P:post-translational protein targeting to membrane, translocation"/>
    <property type="evidence" value="ECO:0007669"/>
    <property type="project" value="InterPro"/>
</dbReference>
<dbReference type="STRING" id="983967.A0A1E4STC2"/>
<feature type="transmembrane region" description="Helical" evidence="1">
    <location>
        <begin position="24"/>
        <end position="45"/>
    </location>
</feature>
<protein>
    <recommendedName>
        <fullName evidence="4">Translocation protein SEC66</fullName>
    </recommendedName>
</protein>
<name>A0A1E4STC2_9ASCO</name>
<dbReference type="Proteomes" id="UP000094801">
    <property type="component" value="Unassembled WGS sequence"/>
</dbReference>
<sequence length="213" mass="24394">MSEESNSTPPPPPTEDQPIQSSAISIYTPIIYVAILLTTLIVFSISHRKKKFKKLTTLAPIFSESYPKEIYLELKYQTDPKVNEKVLKAALIRRGAESLRRMIKLKETEPFVNALYQKGSIGDEVFERYKIQAKLQELEMQELAMEAEGIKKGWAQTFFPVCQEVTINEALRRRLNATEERGKILSMQWLDDLEKKVEVTVQAEIENGSKVNS</sequence>
<organism evidence="2 3">
    <name type="scientific">[Candida] arabinofermentans NRRL YB-2248</name>
    <dbReference type="NCBI Taxonomy" id="983967"/>
    <lineage>
        <taxon>Eukaryota</taxon>
        <taxon>Fungi</taxon>
        <taxon>Dikarya</taxon>
        <taxon>Ascomycota</taxon>
        <taxon>Saccharomycotina</taxon>
        <taxon>Pichiomycetes</taxon>
        <taxon>Pichiales</taxon>
        <taxon>Pichiaceae</taxon>
        <taxon>Ogataea</taxon>
        <taxon>Ogataea/Candida clade</taxon>
    </lineage>
</organism>
<dbReference type="PANTHER" id="PTHR28229">
    <property type="entry name" value="TRANSLOCATION PROTEIN SEC66"/>
    <property type="match status" value="1"/>
</dbReference>
<evidence type="ECO:0008006" key="4">
    <source>
        <dbReference type="Google" id="ProtNLM"/>
    </source>
</evidence>
<dbReference type="Pfam" id="PF09802">
    <property type="entry name" value="Sec66"/>
    <property type="match status" value="1"/>
</dbReference>
<dbReference type="OrthoDB" id="73168at2759"/>
<dbReference type="InterPro" id="IPR018624">
    <property type="entry name" value="Sec66"/>
</dbReference>
<accession>A0A1E4STC2</accession>
<dbReference type="PANTHER" id="PTHR28229:SF1">
    <property type="entry name" value="TRANSLOCATION PROTEIN SEC66"/>
    <property type="match status" value="1"/>
</dbReference>
<evidence type="ECO:0000256" key="1">
    <source>
        <dbReference type="SAM" id="Phobius"/>
    </source>
</evidence>
<keyword evidence="1" id="KW-1133">Transmembrane helix</keyword>
<reference evidence="3" key="1">
    <citation type="submission" date="2016-04" db="EMBL/GenBank/DDBJ databases">
        <title>Comparative genomics of biotechnologically important yeasts.</title>
        <authorList>
            <consortium name="DOE Joint Genome Institute"/>
            <person name="Riley R."/>
            <person name="Haridas S."/>
            <person name="Wolfe K.H."/>
            <person name="Lopes M.R."/>
            <person name="Hittinger C.T."/>
            <person name="Goker M."/>
            <person name="Salamov A."/>
            <person name="Wisecaver J."/>
            <person name="Long T.M."/>
            <person name="Aerts A.L."/>
            <person name="Barry K."/>
            <person name="Choi C."/>
            <person name="Clum A."/>
            <person name="Coughlan A.Y."/>
            <person name="Deshpande S."/>
            <person name="Douglass A.P."/>
            <person name="Hanson S.J."/>
            <person name="Klenk H.-P."/>
            <person name="Labutti K."/>
            <person name="Lapidus A."/>
            <person name="Lindquist E."/>
            <person name="Lipzen A."/>
            <person name="Meier-Kolthoff J.P."/>
            <person name="Ohm R.A."/>
            <person name="Otillar R.P."/>
            <person name="Pangilinan J."/>
            <person name="Peng Y."/>
            <person name="Rokas A."/>
            <person name="Rosa C.A."/>
            <person name="Scheuner C."/>
            <person name="Sibirny A.A."/>
            <person name="Slot J.C."/>
            <person name="Stielow J.B."/>
            <person name="Sun H."/>
            <person name="Kurtzman C.P."/>
            <person name="Blackwell M."/>
            <person name="Grigoriev I.V."/>
            <person name="Jeffries T.W."/>
        </authorList>
    </citation>
    <scope>NUCLEOTIDE SEQUENCE [LARGE SCALE GENOMIC DNA]</scope>
    <source>
        <strain evidence="3">NRRL YB-2248</strain>
    </source>
</reference>
<keyword evidence="1" id="KW-0472">Membrane</keyword>
<keyword evidence="1" id="KW-0812">Transmembrane</keyword>
<dbReference type="AlphaFoldDB" id="A0A1E4STC2"/>
<dbReference type="GO" id="GO:0031207">
    <property type="term" value="C:Sec62/Sec63 complex"/>
    <property type="evidence" value="ECO:0007669"/>
    <property type="project" value="InterPro"/>
</dbReference>
<keyword evidence="3" id="KW-1185">Reference proteome</keyword>
<evidence type="ECO:0000313" key="3">
    <source>
        <dbReference type="Proteomes" id="UP000094801"/>
    </source>
</evidence>
<evidence type="ECO:0000313" key="2">
    <source>
        <dbReference type="EMBL" id="ODV82754.1"/>
    </source>
</evidence>